<dbReference type="InterPro" id="IPR045891">
    <property type="entry name" value="ZIP9"/>
</dbReference>
<evidence type="ECO:0000256" key="6">
    <source>
        <dbReference type="ARBA" id="ARBA00023136"/>
    </source>
</evidence>
<feature type="region of interest" description="Disordered" evidence="7">
    <location>
        <begin position="76"/>
        <end position="103"/>
    </location>
</feature>
<dbReference type="OrthoDB" id="19859at2759"/>
<name>A0A2R6NI59_9APHY</name>
<dbReference type="Proteomes" id="UP000186601">
    <property type="component" value="Unassembled WGS sequence"/>
</dbReference>
<evidence type="ECO:0000256" key="4">
    <source>
        <dbReference type="ARBA" id="ARBA00022989"/>
    </source>
</evidence>
<evidence type="ECO:0000256" key="7">
    <source>
        <dbReference type="SAM" id="MobiDB-lite"/>
    </source>
</evidence>
<organism evidence="9 10">
    <name type="scientific">Hermanssonia centrifuga</name>
    <dbReference type="NCBI Taxonomy" id="98765"/>
    <lineage>
        <taxon>Eukaryota</taxon>
        <taxon>Fungi</taxon>
        <taxon>Dikarya</taxon>
        <taxon>Basidiomycota</taxon>
        <taxon>Agaricomycotina</taxon>
        <taxon>Agaricomycetes</taxon>
        <taxon>Polyporales</taxon>
        <taxon>Meruliaceae</taxon>
        <taxon>Hermanssonia</taxon>
    </lineage>
</organism>
<evidence type="ECO:0000256" key="3">
    <source>
        <dbReference type="ARBA" id="ARBA00022692"/>
    </source>
</evidence>
<gene>
    <name evidence="9" type="ORF">PHLCEN_2v12191</name>
</gene>
<dbReference type="EMBL" id="MLYV02001230">
    <property type="protein sequence ID" value="PSR71981.1"/>
    <property type="molecule type" value="Genomic_DNA"/>
</dbReference>
<evidence type="ECO:0000313" key="9">
    <source>
        <dbReference type="EMBL" id="PSR71981.1"/>
    </source>
</evidence>
<reference evidence="9 10" key="1">
    <citation type="submission" date="2018-02" db="EMBL/GenBank/DDBJ databases">
        <title>Genome sequence of the basidiomycete white-rot fungus Phlebia centrifuga.</title>
        <authorList>
            <person name="Granchi Z."/>
            <person name="Peng M."/>
            <person name="de Vries R.P."/>
            <person name="Hilden K."/>
            <person name="Makela M.R."/>
            <person name="Grigoriev I."/>
            <person name="Riley R."/>
        </authorList>
    </citation>
    <scope>NUCLEOTIDE SEQUENCE [LARGE SCALE GENOMIC DNA]</scope>
    <source>
        <strain evidence="9 10">FBCC195</strain>
    </source>
</reference>
<feature type="transmembrane region" description="Helical" evidence="8">
    <location>
        <begin position="168"/>
        <end position="186"/>
    </location>
</feature>
<dbReference type="Pfam" id="PF02535">
    <property type="entry name" value="Zip"/>
    <property type="match status" value="1"/>
</dbReference>
<proteinExistence type="predicted"/>
<evidence type="ECO:0000256" key="5">
    <source>
        <dbReference type="ARBA" id="ARBA00023034"/>
    </source>
</evidence>
<dbReference type="GO" id="GO:0000139">
    <property type="term" value="C:Golgi membrane"/>
    <property type="evidence" value="ECO:0007669"/>
    <property type="project" value="UniProtKB-SubCell"/>
</dbReference>
<keyword evidence="4 8" id="KW-1133">Transmembrane helix</keyword>
<dbReference type="AlphaFoldDB" id="A0A2R6NI59"/>
<keyword evidence="6 8" id="KW-0472">Membrane</keyword>
<evidence type="ECO:0000313" key="10">
    <source>
        <dbReference type="Proteomes" id="UP000186601"/>
    </source>
</evidence>
<dbReference type="PANTHER" id="PTHR16133:SF0">
    <property type="entry name" value="ZINC_IRON REGULATED TRANSPORTER-RELATED PROTEIN 102B, ISOFORM E"/>
    <property type="match status" value="1"/>
</dbReference>
<feature type="transmembrane region" description="Helical" evidence="8">
    <location>
        <begin position="7"/>
        <end position="31"/>
    </location>
</feature>
<evidence type="ECO:0000256" key="1">
    <source>
        <dbReference type="ARBA" id="ARBA00004127"/>
    </source>
</evidence>
<comment type="subcellular location">
    <subcellularLocation>
        <location evidence="1">Endomembrane system</location>
        <topology evidence="1">Multi-pass membrane protein</topology>
    </subcellularLocation>
    <subcellularLocation>
        <location evidence="2">Golgi apparatus membrane</location>
    </subcellularLocation>
</comment>
<dbReference type="STRING" id="98765.A0A2R6NI59"/>
<protein>
    <submittedName>
        <fullName evidence="9">Uncharacterized protein</fullName>
    </submittedName>
</protein>
<comment type="caution">
    <text evidence="9">The sequence shown here is derived from an EMBL/GenBank/DDBJ whole genome shotgun (WGS) entry which is preliminary data.</text>
</comment>
<evidence type="ECO:0000256" key="2">
    <source>
        <dbReference type="ARBA" id="ARBA00004394"/>
    </source>
</evidence>
<feature type="region of interest" description="Disordered" evidence="7">
    <location>
        <begin position="121"/>
        <end position="141"/>
    </location>
</feature>
<accession>A0A2R6NI59</accession>
<keyword evidence="3 8" id="KW-0812">Transmembrane</keyword>
<keyword evidence="10" id="KW-1185">Reference proteome</keyword>
<dbReference type="InterPro" id="IPR003689">
    <property type="entry name" value="ZIP"/>
</dbReference>
<dbReference type="PANTHER" id="PTHR16133">
    <property type="entry name" value="SOLUTE CARRIER FAMILY 39 ZINC TRANSPORTER , MEMBER 9-RELATED"/>
    <property type="match status" value="1"/>
</dbReference>
<sequence length="200" mass="20688">MGGLVGLLIMSALLGVGAFAIGMLPLLFAFSSAGVETIVTANTSRTFPSKTIALALIGGFKFMLVVERLVDRFSPGSHDHSHHVPLPTSESSSSNAPKPPSAGGHGAVVFDVELGELERTEGITSEAVPSSSLSSSHSDEDNKKLAYPLTLGLLVHALADGLALGSSAALPVDTGLSFVVFLALVIHKGRTLRRLLPPPD</sequence>
<feature type="compositionally biased region" description="Low complexity" evidence="7">
    <location>
        <begin position="85"/>
        <end position="96"/>
    </location>
</feature>
<keyword evidence="5" id="KW-0333">Golgi apparatus</keyword>
<dbReference type="GO" id="GO:0006829">
    <property type="term" value="P:zinc ion transport"/>
    <property type="evidence" value="ECO:0007669"/>
    <property type="project" value="InterPro"/>
</dbReference>
<dbReference type="GO" id="GO:0046873">
    <property type="term" value="F:metal ion transmembrane transporter activity"/>
    <property type="evidence" value="ECO:0007669"/>
    <property type="project" value="InterPro"/>
</dbReference>
<evidence type="ECO:0000256" key="8">
    <source>
        <dbReference type="SAM" id="Phobius"/>
    </source>
</evidence>